<dbReference type="EMBL" id="SRLO01000022">
    <property type="protein sequence ID" value="TNN85183.1"/>
    <property type="molecule type" value="Genomic_DNA"/>
</dbReference>
<dbReference type="AlphaFoldDB" id="A0A4Z2J6K5"/>
<comment type="caution">
    <text evidence="2">The sequence shown here is derived from an EMBL/GenBank/DDBJ whole genome shotgun (WGS) entry which is preliminary data.</text>
</comment>
<dbReference type="Proteomes" id="UP000314294">
    <property type="component" value="Unassembled WGS sequence"/>
</dbReference>
<feature type="region of interest" description="Disordered" evidence="1">
    <location>
        <begin position="1"/>
        <end position="65"/>
    </location>
</feature>
<keyword evidence="3" id="KW-1185">Reference proteome</keyword>
<feature type="compositionally biased region" description="Basic and acidic residues" evidence="1">
    <location>
        <begin position="44"/>
        <end position="65"/>
    </location>
</feature>
<feature type="region of interest" description="Disordered" evidence="1">
    <location>
        <begin position="102"/>
        <end position="143"/>
    </location>
</feature>
<sequence length="151" mass="17083">MRWHKEQTRHSQLQLSEGRPAEIGPVVIAPRTAPSSFPPRLSQHRGEGLAEQAERKTERAEKRLGQEVTEHNALKKSVMDRAIAYWNVLPSYVTNKKYMAAPRGTRDGEGLPTWTGQKHTARDEAGPDTTTLLLRPDNDPQLQRPCLHAFE</sequence>
<accession>A0A4Z2J6K5</accession>
<evidence type="ECO:0000256" key="1">
    <source>
        <dbReference type="SAM" id="MobiDB-lite"/>
    </source>
</evidence>
<organism evidence="2 3">
    <name type="scientific">Liparis tanakae</name>
    <name type="common">Tanaka's snailfish</name>
    <dbReference type="NCBI Taxonomy" id="230148"/>
    <lineage>
        <taxon>Eukaryota</taxon>
        <taxon>Metazoa</taxon>
        <taxon>Chordata</taxon>
        <taxon>Craniata</taxon>
        <taxon>Vertebrata</taxon>
        <taxon>Euteleostomi</taxon>
        <taxon>Actinopterygii</taxon>
        <taxon>Neopterygii</taxon>
        <taxon>Teleostei</taxon>
        <taxon>Neoteleostei</taxon>
        <taxon>Acanthomorphata</taxon>
        <taxon>Eupercaria</taxon>
        <taxon>Perciformes</taxon>
        <taxon>Cottioidei</taxon>
        <taxon>Cottales</taxon>
        <taxon>Liparidae</taxon>
        <taxon>Liparis</taxon>
    </lineage>
</organism>
<proteinExistence type="predicted"/>
<gene>
    <name evidence="2" type="ORF">EYF80_004533</name>
</gene>
<evidence type="ECO:0000313" key="3">
    <source>
        <dbReference type="Proteomes" id="UP000314294"/>
    </source>
</evidence>
<evidence type="ECO:0000313" key="2">
    <source>
        <dbReference type="EMBL" id="TNN85183.1"/>
    </source>
</evidence>
<reference evidence="2 3" key="1">
    <citation type="submission" date="2019-03" db="EMBL/GenBank/DDBJ databases">
        <title>First draft genome of Liparis tanakae, snailfish: a comprehensive survey of snailfish specific genes.</title>
        <authorList>
            <person name="Kim W."/>
            <person name="Song I."/>
            <person name="Jeong J.-H."/>
            <person name="Kim D."/>
            <person name="Kim S."/>
            <person name="Ryu S."/>
            <person name="Song J.Y."/>
            <person name="Lee S.K."/>
        </authorList>
    </citation>
    <scope>NUCLEOTIDE SEQUENCE [LARGE SCALE GENOMIC DNA]</scope>
    <source>
        <tissue evidence="2">Muscle</tissue>
    </source>
</reference>
<protein>
    <submittedName>
        <fullName evidence="2">Uncharacterized protein</fullName>
    </submittedName>
</protein>
<name>A0A4Z2J6K5_9TELE</name>